<dbReference type="InterPro" id="IPR003961">
    <property type="entry name" value="FN3_dom"/>
</dbReference>
<evidence type="ECO:0000256" key="3">
    <source>
        <dbReference type="SAM" id="SignalP"/>
    </source>
</evidence>
<dbReference type="SUPFAM" id="SSF49265">
    <property type="entry name" value="Fibronectin type III"/>
    <property type="match status" value="3"/>
</dbReference>
<dbReference type="InterPro" id="IPR036116">
    <property type="entry name" value="FN3_sf"/>
</dbReference>
<organism evidence="5">
    <name type="scientific">Amblyomma aureolatum</name>
    <dbReference type="NCBI Taxonomy" id="187763"/>
    <lineage>
        <taxon>Eukaryota</taxon>
        <taxon>Metazoa</taxon>
        <taxon>Ecdysozoa</taxon>
        <taxon>Arthropoda</taxon>
        <taxon>Chelicerata</taxon>
        <taxon>Arachnida</taxon>
        <taxon>Acari</taxon>
        <taxon>Parasitiformes</taxon>
        <taxon>Ixodida</taxon>
        <taxon>Ixodoidea</taxon>
        <taxon>Ixodidae</taxon>
        <taxon>Amblyomminae</taxon>
        <taxon>Amblyomma</taxon>
    </lineage>
</organism>
<dbReference type="PROSITE" id="PS50853">
    <property type="entry name" value="FN3"/>
    <property type="match status" value="2"/>
</dbReference>
<feature type="domain" description="Fibronectin type-III" evidence="4">
    <location>
        <begin position="642"/>
        <end position="735"/>
    </location>
</feature>
<dbReference type="Gene3D" id="2.60.40.10">
    <property type="entry name" value="Immunoglobulins"/>
    <property type="match status" value="5"/>
</dbReference>
<evidence type="ECO:0000256" key="1">
    <source>
        <dbReference type="ARBA" id="ARBA00022737"/>
    </source>
</evidence>
<sequence>MLAKLVFLLLFVCALSEEQRGGTHETILSTHGQSVHHSFSAAQTIHRAQHFFNEHGPPNEPKKAAPTLSPPTNVSATPTCDSHVEVTWSYPDNSSTSFWLQLCMEGIATCQNARASNDARMFSFDVDPTENSYKLSIWASQSTPYEVNSTAVAVNVTTFPNIPLLDSATVSGVSASSLSIQWTTEWKYTVRFSACSLQQVKRQCRDYFAPGLQLAYTITGLNSSTLYEVDTRAQVTRYGLTCTGPVFEQDVSTFAFDIGPVRNLKHVVTNVTIISVSWREPTESSDITGYAIACKDKAGSQSASAELPRSRQVNTTLDLRFQLANFTCTVNAFAETASGREDGKASAFDVMTDGIAAPRDVTLLNATESTLTYSWRADPTAGKYRISVKAHSSNQTLLNFTESPLRQPDAAFVNHSVFGLSPGTFYDISIQNCADYCGLSTVASDTTEVAAPSQVLHLRSSLEGYLNVTLVWMRPQEPNGPIDGYLITISNKDKNTTEDHYIPGDWLCFSLSLWEVFSYFKASVTPYNIDHYRNATLFGLHQSIEFATLGEGPFPPSPEVVTTRERLALIFWKVPHDPRYDIHRFLVTLNDTTRFFTPDNHCWLEGLAPFEQYAVNVSSCTSKNCGEKRAVSFRTDVGFPSFPENLTVVSRNATWILLKWQRPQTPNGPISGYKVTWSDGEKTFVSVATEQSFSFTDLKPDTVYKISVYAFNDGYSERKCGPASILEAPTESDDHPS</sequence>
<protein>
    <submittedName>
        <fullName evidence="5">Putative cell adhesion molecule</fullName>
    </submittedName>
</protein>
<dbReference type="PANTHER" id="PTHR46708">
    <property type="entry name" value="TENASCIN"/>
    <property type="match status" value="1"/>
</dbReference>
<dbReference type="CDD" id="cd00063">
    <property type="entry name" value="FN3"/>
    <property type="match status" value="2"/>
</dbReference>
<dbReference type="InterPro" id="IPR050991">
    <property type="entry name" value="ECM_Regulatory_Proteins"/>
</dbReference>
<dbReference type="PANTHER" id="PTHR46708:SF2">
    <property type="entry name" value="FIBRONECTIN TYPE-III DOMAIN-CONTAINING PROTEIN"/>
    <property type="match status" value="1"/>
</dbReference>
<dbReference type="AlphaFoldDB" id="A0A1E1XD73"/>
<proteinExistence type="evidence at transcript level"/>
<evidence type="ECO:0000256" key="2">
    <source>
        <dbReference type="SAM" id="MobiDB-lite"/>
    </source>
</evidence>
<evidence type="ECO:0000313" key="5">
    <source>
        <dbReference type="EMBL" id="JAT97194.1"/>
    </source>
</evidence>
<dbReference type="SMART" id="SM00060">
    <property type="entry name" value="FN3"/>
    <property type="match status" value="5"/>
</dbReference>
<keyword evidence="3" id="KW-0732">Signal</keyword>
<dbReference type="EMBL" id="GFAC01001994">
    <property type="protein sequence ID" value="JAT97194.1"/>
    <property type="molecule type" value="mRNA"/>
</dbReference>
<feature type="chain" id="PRO_5009116055" evidence="3">
    <location>
        <begin position="17"/>
        <end position="737"/>
    </location>
</feature>
<feature type="signal peptide" evidence="3">
    <location>
        <begin position="1"/>
        <end position="16"/>
    </location>
</feature>
<dbReference type="InterPro" id="IPR013783">
    <property type="entry name" value="Ig-like_fold"/>
</dbReference>
<dbReference type="Pfam" id="PF00041">
    <property type="entry name" value="fn3"/>
    <property type="match status" value="1"/>
</dbReference>
<accession>A0A1E1XD73</accession>
<feature type="non-terminal residue" evidence="5">
    <location>
        <position position="737"/>
    </location>
</feature>
<keyword evidence="1" id="KW-0677">Repeat</keyword>
<reference evidence="5" key="1">
    <citation type="journal article" date="2017" name="Front. Cell. Infect. Microbiol.">
        <title>The Distinct Transcriptional Response of the Midgut of Amblyomma sculptum and Amblyomma aureolatum Ticks to Rickettsia rickettsii Correlates to Their Differences in Susceptibility to Infection.</title>
        <authorList>
            <person name="Martins L.A."/>
            <person name="Galletti M.F.B.M."/>
            <person name="Ribeiro J.M."/>
            <person name="Fujita A."/>
            <person name="Costa F.B."/>
            <person name="Labruna M.B."/>
            <person name="Daffre S."/>
            <person name="Fogaca A.C."/>
        </authorList>
    </citation>
    <scope>NUCLEOTIDE SEQUENCE</scope>
</reference>
<evidence type="ECO:0000259" key="4">
    <source>
        <dbReference type="PROSITE" id="PS50853"/>
    </source>
</evidence>
<name>A0A1E1XD73_9ACAR</name>
<feature type="region of interest" description="Disordered" evidence="2">
    <location>
        <begin position="52"/>
        <end position="76"/>
    </location>
</feature>
<feature type="domain" description="Fibronectin type-III" evidence="4">
    <location>
        <begin position="357"/>
        <end position="454"/>
    </location>
</feature>